<dbReference type="Proteomes" id="UP000253426">
    <property type="component" value="Unassembled WGS sequence"/>
</dbReference>
<keyword evidence="1" id="KW-0472">Membrane</keyword>
<comment type="caution">
    <text evidence="2">The sequence shown here is derived from an EMBL/GenBank/DDBJ whole genome shotgun (WGS) entry which is preliminary data.</text>
</comment>
<protein>
    <submittedName>
        <fullName evidence="2">Uncharacterized protein</fullName>
    </submittedName>
</protein>
<dbReference type="AlphaFoldDB" id="A0A366HPS1"/>
<organism evidence="2 3">
    <name type="scientific">Roseimicrobium gellanilyticum</name>
    <dbReference type="NCBI Taxonomy" id="748857"/>
    <lineage>
        <taxon>Bacteria</taxon>
        <taxon>Pseudomonadati</taxon>
        <taxon>Verrucomicrobiota</taxon>
        <taxon>Verrucomicrobiia</taxon>
        <taxon>Verrucomicrobiales</taxon>
        <taxon>Verrucomicrobiaceae</taxon>
        <taxon>Roseimicrobium</taxon>
    </lineage>
</organism>
<keyword evidence="3" id="KW-1185">Reference proteome</keyword>
<feature type="transmembrane region" description="Helical" evidence="1">
    <location>
        <begin position="12"/>
        <end position="32"/>
    </location>
</feature>
<evidence type="ECO:0000313" key="2">
    <source>
        <dbReference type="EMBL" id="RBP45640.1"/>
    </source>
</evidence>
<accession>A0A366HPS1</accession>
<evidence type="ECO:0000256" key="1">
    <source>
        <dbReference type="SAM" id="Phobius"/>
    </source>
</evidence>
<keyword evidence="1" id="KW-0812">Transmembrane</keyword>
<proteinExistence type="predicted"/>
<keyword evidence="1" id="KW-1133">Transmembrane helix</keyword>
<reference evidence="2 3" key="1">
    <citation type="submission" date="2018-06" db="EMBL/GenBank/DDBJ databases">
        <title>Genomic Encyclopedia of Type Strains, Phase IV (KMG-IV): sequencing the most valuable type-strain genomes for metagenomic binning, comparative biology and taxonomic classification.</title>
        <authorList>
            <person name="Goeker M."/>
        </authorList>
    </citation>
    <scope>NUCLEOTIDE SEQUENCE [LARGE SCALE GENOMIC DNA]</scope>
    <source>
        <strain evidence="2 3">DSM 25532</strain>
    </source>
</reference>
<dbReference type="EMBL" id="QNRR01000002">
    <property type="protein sequence ID" value="RBP45640.1"/>
    <property type="molecule type" value="Genomic_DNA"/>
</dbReference>
<gene>
    <name evidence="2" type="ORF">DES53_10222</name>
</gene>
<dbReference type="RefSeq" id="WP_113957224.1">
    <property type="nucleotide sequence ID" value="NZ_QNRR01000002.1"/>
</dbReference>
<name>A0A366HPS1_9BACT</name>
<evidence type="ECO:0000313" key="3">
    <source>
        <dbReference type="Proteomes" id="UP000253426"/>
    </source>
</evidence>
<sequence>MAHGRKRSCLGGMLLGAFFMAVLAAILVWMAGDILFEPRRPMHMASAKASAWNWARLPALLAKAQGIHLTTDGSVFSRSFRVTFFGAPADIAAWVKSCPGVGDPDCKKEPLEGGGMRYVYPAGGGAAYAEIVHFPARGTVEIYTYWS</sequence>
<dbReference type="OrthoDB" id="1358231at2"/>